<dbReference type="STRING" id="8469.M7B308"/>
<reference evidence="10" key="1">
    <citation type="journal article" date="2013" name="Nat. Genet.">
        <title>The draft genomes of soft-shell turtle and green sea turtle yield insights into the development and evolution of the turtle-specific body plan.</title>
        <authorList>
            <person name="Wang Z."/>
            <person name="Pascual-Anaya J."/>
            <person name="Zadissa A."/>
            <person name="Li W."/>
            <person name="Niimura Y."/>
            <person name="Huang Z."/>
            <person name="Li C."/>
            <person name="White S."/>
            <person name="Xiong Z."/>
            <person name="Fang D."/>
            <person name="Wang B."/>
            <person name="Ming Y."/>
            <person name="Chen Y."/>
            <person name="Zheng Y."/>
            <person name="Kuraku S."/>
            <person name="Pignatelli M."/>
            <person name="Herrero J."/>
            <person name="Beal K."/>
            <person name="Nozawa M."/>
            <person name="Li Q."/>
            <person name="Wang J."/>
            <person name="Zhang H."/>
            <person name="Yu L."/>
            <person name="Shigenobu S."/>
            <person name="Wang J."/>
            <person name="Liu J."/>
            <person name="Flicek P."/>
            <person name="Searle S."/>
            <person name="Wang J."/>
            <person name="Kuratani S."/>
            <person name="Yin Y."/>
            <person name="Aken B."/>
            <person name="Zhang G."/>
            <person name="Irie N."/>
        </authorList>
    </citation>
    <scope>NUCLEOTIDE SEQUENCE [LARGE SCALE GENOMIC DNA]</scope>
</reference>
<name>M7B308_CHEMY</name>
<dbReference type="SMART" id="SM00244">
    <property type="entry name" value="PHB"/>
    <property type="match status" value="1"/>
</dbReference>
<dbReference type="EMBL" id="KB579109">
    <property type="protein sequence ID" value="EMP26493.1"/>
    <property type="molecule type" value="Genomic_DNA"/>
</dbReference>
<dbReference type="GO" id="GO:0007005">
    <property type="term" value="P:mitochondrion organization"/>
    <property type="evidence" value="ECO:0007669"/>
    <property type="project" value="TreeGrafter"/>
</dbReference>
<evidence type="ECO:0000259" key="8">
    <source>
        <dbReference type="SMART" id="SM00244"/>
    </source>
</evidence>
<evidence type="ECO:0000313" key="10">
    <source>
        <dbReference type="Proteomes" id="UP000031443"/>
    </source>
</evidence>
<keyword evidence="5" id="KW-0472">Membrane</keyword>
<comment type="similarity">
    <text evidence="2">Belongs to the prohibitin family.</text>
</comment>
<dbReference type="GO" id="GO:0005743">
    <property type="term" value="C:mitochondrial inner membrane"/>
    <property type="evidence" value="ECO:0007669"/>
    <property type="project" value="UniProtKB-SubCell"/>
</dbReference>
<dbReference type="Proteomes" id="UP000031443">
    <property type="component" value="Unassembled WGS sequence"/>
</dbReference>
<dbReference type="AlphaFoldDB" id="M7B308"/>
<dbReference type="InterPro" id="IPR036013">
    <property type="entry name" value="Band_7/SPFH_dom_sf"/>
</dbReference>
<dbReference type="PANTHER" id="PTHR23222:SF1">
    <property type="entry name" value="PROHIBITIN-2"/>
    <property type="match status" value="1"/>
</dbReference>
<keyword evidence="10" id="KW-1185">Reference proteome</keyword>
<feature type="domain" description="Band 7" evidence="8">
    <location>
        <begin position="39"/>
        <end position="238"/>
    </location>
</feature>
<dbReference type="PRINTS" id="PR00679">
    <property type="entry name" value="PROHIBITIN"/>
</dbReference>
<evidence type="ECO:0000313" key="9">
    <source>
        <dbReference type="EMBL" id="EMP26493.1"/>
    </source>
</evidence>
<evidence type="ECO:0000256" key="7">
    <source>
        <dbReference type="ARBA" id="ARBA00039584"/>
    </source>
</evidence>
<evidence type="ECO:0000256" key="1">
    <source>
        <dbReference type="ARBA" id="ARBA00004273"/>
    </source>
</evidence>
<gene>
    <name evidence="9" type="ORF">UY3_16437</name>
</gene>
<accession>M7B308</accession>
<evidence type="ECO:0000256" key="4">
    <source>
        <dbReference type="ARBA" id="ARBA00023128"/>
    </source>
</evidence>
<sequence length="410" mass="45405">MAQNLKDLAGRLPAGPRGMGTALKLLLGAGAVAYGVRESVFTVEGGQRAIFFNRIGGIQPDTILAEGLHFRIPWFQYPIIYDIRARPRKISSPTGSKDLQMVNISLRVLSRPNAAELPKMYQRLGLDYEERVLPSIVNEVLKSVVAKFNASQLITQRAQRLGLDYEERVLPSIVNEVLKSVVAKFNASQLITQRAQVSLLIRRELTERAKDFSLILDDVAITELSFSREYTAAVEAKQVAQQEAQRAQFLVEKAKQEQKQKIVQAEGEATAAKMISFSCHVGVIGEIPPLTYCHPHIGEALSKNPGYIKLRKIRAAQNISKTIAASQNRVYLTADNLQLNLQDEGFTRGSSCDPHMGLKAWAISNRGEDSSCEHPFTPMGGQPEQELKCEITAAMKLSRILILLLVDSLL</sequence>
<dbReference type="Gene3D" id="3.30.479.30">
    <property type="entry name" value="Band 7 domain"/>
    <property type="match status" value="1"/>
</dbReference>
<dbReference type="CDD" id="cd03401">
    <property type="entry name" value="SPFH_prohibitin"/>
    <property type="match status" value="1"/>
</dbReference>
<evidence type="ECO:0000256" key="5">
    <source>
        <dbReference type="ARBA" id="ARBA00023136"/>
    </source>
</evidence>
<comment type="function">
    <text evidence="6">Protein with pleiotropic attributes mediated in a cell-compartment- and tissue-specific manner, which include the plasma membrane-associated cell signaling functions, mitochondrial chaperone, and transcriptional co-regulator of transcription factors and sex steroid hormones in the nucleus.</text>
</comment>
<organism evidence="9 10">
    <name type="scientific">Chelonia mydas</name>
    <name type="common">Green sea-turtle</name>
    <name type="synonym">Chelonia agassizi</name>
    <dbReference type="NCBI Taxonomy" id="8469"/>
    <lineage>
        <taxon>Eukaryota</taxon>
        <taxon>Metazoa</taxon>
        <taxon>Chordata</taxon>
        <taxon>Craniata</taxon>
        <taxon>Vertebrata</taxon>
        <taxon>Euteleostomi</taxon>
        <taxon>Archelosauria</taxon>
        <taxon>Testudinata</taxon>
        <taxon>Testudines</taxon>
        <taxon>Cryptodira</taxon>
        <taxon>Durocryptodira</taxon>
        <taxon>Americhelydia</taxon>
        <taxon>Chelonioidea</taxon>
        <taxon>Cheloniidae</taxon>
        <taxon>Chelonia</taxon>
    </lineage>
</organism>
<dbReference type="PANTHER" id="PTHR23222">
    <property type="entry name" value="PROHIBITIN"/>
    <property type="match status" value="1"/>
</dbReference>
<evidence type="ECO:0000256" key="3">
    <source>
        <dbReference type="ARBA" id="ARBA00022792"/>
    </source>
</evidence>
<evidence type="ECO:0000256" key="2">
    <source>
        <dbReference type="ARBA" id="ARBA00009658"/>
    </source>
</evidence>
<proteinExistence type="inferred from homology"/>
<dbReference type="Pfam" id="PF01145">
    <property type="entry name" value="Band_7"/>
    <property type="match status" value="2"/>
</dbReference>
<dbReference type="SUPFAM" id="SSF117892">
    <property type="entry name" value="Band 7/SPFH domain"/>
    <property type="match status" value="2"/>
</dbReference>
<keyword evidence="3" id="KW-0999">Mitochondrion inner membrane</keyword>
<comment type="subcellular location">
    <subcellularLocation>
        <location evidence="1">Mitochondrion inner membrane</location>
    </subcellularLocation>
</comment>
<dbReference type="InterPro" id="IPR000163">
    <property type="entry name" value="Prohibitin"/>
</dbReference>
<keyword evidence="4" id="KW-0496">Mitochondrion</keyword>
<evidence type="ECO:0000256" key="6">
    <source>
        <dbReference type="ARBA" id="ARBA00037479"/>
    </source>
</evidence>
<dbReference type="InterPro" id="IPR001107">
    <property type="entry name" value="Band_7"/>
</dbReference>
<protein>
    <recommendedName>
        <fullName evidence="7">Prohibitin-2</fullName>
    </recommendedName>
</protein>